<name>A0A8S5SQU7_9CAUD</name>
<reference evidence="1" key="1">
    <citation type="journal article" date="2021" name="Proc. Natl. Acad. Sci. U.S.A.">
        <title>A Catalog of Tens of Thousands of Viruses from Human Metagenomes Reveals Hidden Associations with Chronic Diseases.</title>
        <authorList>
            <person name="Tisza M.J."/>
            <person name="Buck C.B."/>
        </authorList>
    </citation>
    <scope>NUCLEOTIDE SEQUENCE</scope>
    <source>
        <strain evidence="1">CtkyE7</strain>
    </source>
</reference>
<proteinExistence type="predicted"/>
<protein>
    <submittedName>
        <fullName evidence="1">ABC transporter substrate-binding protein transporter substrate-binding protein, Complex</fullName>
    </submittedName>
</protein>
<evidence type="ECO:0000313" key="1">
    <source>
        <dbReference type="EMBL" id="DAF53369.1"/>
    </source>
</evidence>
<dbReference type="PROSITE" id="PS51257">
    <property type="entry name" value="PROKAR_LIPOPROTEIN"/>
    <property type="match status" value="1"/>
</dbReference>
<accession>A0A8S5SQU7</accession>
<organism evidence="1">
    <name type="scientific">Siphoviridae sp. ctkyE7</name>
    <dbReference type="NCBI Taxonomy" id="2827926"/>
    <lineage>
        <taxon>Viruses</taxon>
        <taxon>Duplodnaviria</taxon>
        <taxon>Heunggongvirae</taxon>
        <taxon>Uroviricota</taxon>
        <taxon>Caudoviricetes</taxon>
    </lineage>
</organism>
<sequence length="218" mass="24572">MKRFLAGVFVISVILLSGCGGAGNSSNKNSKSVTYSTEQKFAANTEILNILPTMRKTHDDVDKMDIYTSLATESYPPQDGLYWKLIVNKGYVFEYFTIVNFTSGIEWVFWDDVVFSTNEGNWTYHIGSFAGQSGNGKRTQIVMGGKYEFLNVSIDKIAPGLEKLIKGTNPIIRLRGKEFVYDIKLTDNDMNIINTAMYTYEQLKITGNKISFDNTEKN</sequence>
<dbReference type="EMBL" id="BK032652">
    <property type="protein sequence ID" value="DAF53369.1"/>
    <property type="molecule type" value="Genomic_DNA"/>
</dbReference>